<dbReference type="InterPro" id="IPR000504">
    <property type="entry name" value="RRM_dom"/>
</dbReference>
<dbReference type="PANTHER" id="PTHR12271">
    <property type="entry name" value="POLY A POLYMERASE CID PAP -RELATED"/>
    <property type="match status" value="1"/>
</dbReference>
<dbReference type="SUPFAM" id="SSF57667">
    <property type="entry name" value="beta-beta-alpha zinc fingers"/>
    <property type="match status" value="1"/>
</dbReference>
<dbReference type="Pfam" id="PF22600">
    <property type="entry name" value="MTPAP-like_central"/>
    <property type="match status" value="1"/>
</dbReference>
<keyword evidence="3" id="KW-1185">Reference proteome</keyword>
<dbReference type="PROSITE" id="PS50102">
    <property type="entry name" value="RRM"/>
    <property type="match status" value="1"/>
</dbReference>
<dbReference type="InterPro" id="IPR054708">
    <property type="entry name" value="MTPAP-like_central"/>
</dbReference>
<protein>
    <submittedName>
        <fullName evidence="4">RRM domain-containing protein</fullName>
    </submittedName>
</protein>
<dbReference type="InterPro" id="IPR013087">
    <property type="entry name" value="Znf_C2H2_type"/>
</dbReference>
<sequence>MINMNAEKQTKAGRQRDYLIMGDHDIPVPDEESFCSICNIWTNTRLIMQTHLVGKRHKQRLEKIENETDLISKSVYIFGYPTDRLSRADIDDFFTTNFSKVVSLTTNEPKSTWAIVEFDNKQIVKKILGSKTLEICGQKVRVKARKLKENSKLNTKENPYVKSFPVICNDEHGFLQPRPDSRTSTKSNSTCYSMLSDIDNCLNNSELIQFLKRPIDDFEKMRFLFDNCRITETDLKRRREIIKNITAYLAKYFKSKIGVVLYGSTLNGFGYKDSDVDMTFEIDDNSNDLDVQRRPIGMVLSAHLNDLTDAGAIDSKEFKEYLTSDQYQIIRKILLHHPNITDLNVVSGNRCPLLKFIYISPQDKAKYSCEFTLSNKFGVNNTGYLRFLVENFPNLALFGSLLRFLSHKCKLADHTVHSMNNYTLILMFITYLQTLGLVPIVETNSQDDAKFIGDWDCSWNDNFDRSAFNNDSINFSIFTQFLHFLTQIRWTNAVFCPRFGKILSVDQFLERKLDSSRRRRPLPSNKLDLNNNRSENDIFLLNNEAKTQTLKIFRFSTLNVQDPFVLSHNLAAKINPALIKRFTKVCWILCEKMNEKSSFFDCLLDSEANFAKVEDKNEERIPCYRKNHKIFDFELNVRPNQEDFNTFLEKWRFNFREKFQSTVFNNVKTIINRLLLIDLKNIDRDIVDQNQNGEEKSESFRCTAHAPTWTNRKVQLYQNVQSFVDIPESSKIRREIEISRLIMENFVRKSDEKIASDDDSRLENDEKIAIDDSSTKDHSKPLMIFDLLVESYCSTDNNDDYGVKIRLKSLSKDDEKLMNNMFKIFCLFFQAYYRKWRCYLASGDENE</sequence>
<dbReference type="AlphaFoldDB" id="A0A915K586"/>
<dbReference type="Pfam" id="PF12874">
    <property type="entry name" value="zf-met"/>
    <property type="match status" value="1"/>
</dbReference>
<reference evidence="4" key="1">
    <citation type="submission" date="2022-11" db="UniProtKB">
        <authorList>
            <consortium name="WormBaseParasite"/>
        </authorList>
    </citation>
    <scope>IDENTIFICATION</scope>
</reference>
<accession>A0A915K586</accession>
<dbReference type="GO" id="GO:0031123">
    <property type="term" value="P:RNA 3'-end processing"/>
    <property type="evidence" value="ECO:0007669"/>
    <property type="project" value="TreeGrafter"/>
</dbReference>
<feature type="domain" description="RRM" evidence="2">
    <location>
        <begin position="73"/>
        <end position="147"/>
    </location>
</feature>
<dbReference type="Gene3D" id="3.30.70.330">
    <property type="match status" value="1"/>
</dbReference>
<dbReference type="SUPFAM" id="SSF81631">
    <property type="entry name" value="PAP/OAS1 substrate-binding domain"/>
    <property type="match status" value="1"/>
</dbReference>
<proteinExistence type="predicted"/>
<dbReference type="Gene3D" id="3.30.460.10">
    <property type="entry name" value="Beta Polymerase, domain 2"/>
    <property type="match status" value="1"/>
</dbReference>
<dbReference type="InterPro" id="IPR036236">
    <property type="entry name" value="Znf_C2H2_sf"/>
</dbReference>
<evidence type="ECO:0000256" key="1">
    <source>
        <dbReference type="PROSITE-ProRule" id="PRU00176"/>
    </source>
</evidence>
<dbReference type="PANTHER" id="PTHR12271:SF127">
    <property type="entry name" value="SPECKLE TARGETED PIP5K1A-REGULATED POLY(A) POLYMERASE"/>
    <property type="match status" value="1"/>
</dbReference>
<dbReference type="GO" id="GO:0003723">
    <property type="term" value="F:RNA binding"/>
    <property type="evidence" value="ECO:0007669"/>
    <property type="project" value="UniProtKB-UniRule"/>
</dbReference>
<dbReference type="WBParaSite" id="nRc.2.0.1.t33364-RA">
    <property type="protein sequence ID" value="nRc.2.0.1.t33364-RA"/>
    <property type="gene ID" value="nRc.2.0.1.g33364"/>
</dbReference>
<dbReference type="InterPro" id="IPR012677">
    <property type="entry name" value="Nucleotide-bd_a/b_plait_sf"/>
</dbReference>
<dbReference type="GO" id="GO:1990817">
    <property type="term" value="F:poly(A) RNA polymerase activity"/>
    <property type="evidence" value="ECO:0007669"/>
    <property type="project" value="TreeGrafter"/>
</dbReference>
<dbReference type="Proteomes" id="UP000887565">
    <property type="component" value="Unplaced"/>
</dbReference>
<evidence type="ECO:0000259" key="2">
    <source>
        <dbReference type="PROSITE" id="PS50102"/>
    </source>
</evidence>
<dbReference type="GO" id="GO:0008270">
    <property type="term" value="F:zinc ion binding"/>
    <property type="evidence" value="ECO:0007669"/>
    <property type="project" value="InterPro"/>
</dbReference>
<dbReference type="InterPro" id="IPR043519">
    <property type="entry name" value="NT_sf"/>
</dbReference>
<name>A0A915K586_ROMCU</name>
<dbReference type="Gene3D" id="3.30.160.60">
    <property type="entry name" value="Classic Zinc Finger"/>
    <property type="match status" value="1"/>
</dbReference>
<evidence type="ECO:0000313" key="4">
    <source>
        <dbReference type="WBParaSite" id="nRc.2.0.1.t33364-RA"/>
    </source>
</evidence>
<dbReference type="InterPro" id="IPR003604">
    <property type="entry name" value="Matrin/U1-like-C_Znf_C2H2"/>
</dbReference>
<evidence type="ECO:0000313" key="3">
    <source>
        <dbReference type="Proteomes" id="UP000887565"/>
    </source>
</evidence>
<dbReference type="SUPFAM" id="SSF81301">
    <property type="entry name" value="Nucleotidyltransferase"/>
    <property type="match status" value="1"/>
</dbReference>
<keyword evidence="1" id="KW-0694">RNA-binding</keyword>
<dbReference type="Gene3D" id="1.10.1410.10">
    <property type="match status" value="1"/>
</dbReference>
<dbReference type="OMA" id="KESECNQ"/>
<dbReference type="SMART" id="SM00451">
    <property type="entry name" value="ZnF_U1"/>
    <property type="match status" value="1"/>
</dbReference>
<organism evidence="3 4">
    <name type="scientific">Romanomermis culicivorax</name>
    <name type="common">Nematode worm</name>
    <dbReference type="NCBI Taxonomy" id="13658"/>
    <lineage>
        <taxon>Eukaryota</taxon>
        <taxon>Metazoa</taxon>
        <taxon>Ecdysozoa</taxon>
        <taxon>Nematoda</taxon>
        <taxon>Enoplea</taxon>
        <taxon>Dorylaimia</taxon>
        <taxon>Mermithida</taxon>
        <taxon>Mermithoidea</taxon>
        <taxon>Mermithidae</taxon>
        <taxon>Romanomermis</taxon>
    </lineage>
</organism>